<dbReference type="GO" id="GO:0016020">
    <property type="term" value="C:membrane"/>
    <property type="evidence" value="ECO:0007669"/>
    <property type="project" value="TreeGrafter"/>
</dbReference>
<keyword evidence="2" id="KW-1185">Reference proteome</keyword>
<dbReference type="InterPro" id="IPR001251">
    <property type="entry name" value="CRAL-TRIO_dom"/>
</dbReference>
<dbReference type="PANTHER" id="PTHR10174:SF216">
    <property type="entry name" value="CRAL-TRIO DOMAIN-CONTAINING PROTEIN-RELATED"/>
    <property type="match status" value="1"/>
</dbReference>
<sequence length="308" mass="35875">MSIRPLSPELAEKARVELNEDPRRLKEDLQHLKDWIAKQPHLRVRTDDQWLTVFLRGCKYSLERTKQKLDLFYTFRNIAPEFFRIKHTDPYFYEIFNLGIMIVLPKPIGPTSPIVGIFRPGPCDPKKYDIMDVMAATHVLQKVVLVDNDHASVAGFQSIMDLEGTTMAHFTQMTPFQMKKMMVFSQDAAPIRMKGFHYLNTPPGFETVFNLVKGFMNEKNRSRLHVHNKNYDELYKHIPKEVLPAEYGGNGGTIEEILNYWKKKVQEYDSWLEEDEKYGVDESKRPGKPKTAEDLLGIDGTFRKLDFD</sequence>
<dbReference type="SUPFAM" id="SSF52087">
    <property type="entry name" value="CRAL/TRIO domain"/>
    <property type="match status" value="1"/>
</dbReference>
<dbReference type="PANTHER" id="PTHR10174">
    <property type="entry name" value="ALPHA-TOCOPHEROL TRANSFER PROTEIN-RELATED"/>
    <property type="match status" value="1"/>
</dbReference>
<dbReference type="PROSITE" id="PS50191">
    <property type="entry name" value="CRAL_TRIO"/>
    <property type="match status" value="1"/>
</dbReference>
<dbReference type="CDD" id="cd00170">
    <property type="entry name" value="SEC14"/>
    <property type="match status" value="1"/>
</dbReference>
<feature type="domain" description="CRAL-TRIO" evidence="1">
    <location>
        <begin position="115"/>
        <end position="255"/>
    </location>
</feature>
<dbReference type="Gene3D" id="1.20.5.1200">
    <property type="entry name" value="Alpha-tocopherol transfer"/>
    <property type="match status" value="1"/>
</dbReference>
<dbReference type="Proteomes" id="UP001652740">
    <property type="component" value="Unplaced"/>
</dbReference>
<dbReference type="SUPFAM" id="SSF46938">
    <property type="entry name" value="CRAL/TRIO N-terminal domain"/>
    <property type="match status" value="1"/>
</dbReference>
<proteinExistence type="predicted"/>
<evidence type="ECO:0000313" key="2">
    <source>
        <dbReference type="Proteomes" id="UP001652740"/>
    </source>
</evidence>
<dbReference type="Gene3D" id="1.10.8.20">
    <property type="entry name" value="N-terminal domain of phosphatidylinositol transfer protein sec14p"/>
    <property type="match status" value="1"/>
</dbReference>
<dbReference type="RefSeq" id="XP_026756871.2">
    <property type="nucleotide sequence ID" value="XM_026901070.3"/>
</dbReference>
<accession>A0A6J1WPC8</accession>
<dbReference type="Gene3D" id="3.40.525.10">
    <property type="entry name" value="CRAL-TRIO lipid binding domain"/>
    <property type="match status" value="1"/>
</dbReference>
<evidence type="ECO:0000259" key="1">
    <source>
        <dbReference type="PROSITE" id="PS50191"/>
    </source>
</evidence>
<dbReference type="GeneID" id="113516628"/>
<gene>
    <name evidence="3" type="primary">LOC113516628</name>
</gene>
<organism evidence="2 3">
    <name type="scientific">Galleria mellonella</name>
    <name type="common">Greater wax moth</name>
    <dbReference type="NCBI Taxonomy" id="7137"/>
    <lineage>
        <taxon>Eukaryota</taxon>
        <taxon>Metazoa</taxon>
        <taxon>Ecdysozoa</taxon>
        <taxon>Arthropoda</taxon>
        <taxon>Hexapoda</taxon>
        <taxon>Insecta</taxon>
        <taxon>Pterygota</taxon>
        <taxon>Neoptera</taxon>
        <taxon>Endopterygota</taxon>
        <taxon>Lepidoptera</taxon>
        <taxon>Glossata</taxon>
        <taxon>Ditrysia</taxon>
        <taxon>Pyraloidea</taxon>
        <taxon>Pyralidae</taxon>
        <taxon>Galleriinae</taxon>
        <taxon>Galleria</taxon>
    </lineage>
</organism>
<dbReference type="SMART" id="SM00516">
    <property type="entry name" value="SEC14"/>
    <property type="match status" value="1"/>
</dbReference>
<name>A0A6J1WPC8_GALME</name>
<evidence type="ECO:0000313" key="3">
    <source>
        <dbReference type="RefSeq" id="XP_026756871.2"/>
    </source>
</evidence>
<dbReference type="FunCoup" id="A0A6J1WPC8">
    <property type="interactions" value="17"/>
</dbReference>
<dbReference type="PRINTS" id="PR00180">
    <property type="entry name" value="CRETINALDHBP"/>
</dbReference>
<reference evidence="3" key="1">
    <citation type="submission" date="2025-08" db="UniProtKB">
        <authorList>
            <consortium name="RefSeq"/>
        </authorList>
    </citation>
    <scope>IDENTIFICATION</scope>
    <source>
        <tissue evidence="3">Whole larvae</tissue>
    </source>
</reference>
<dbReference type="InParanoid" id="A0A6J1WPC8"/>
<dbReference type="AlphaFoldDB" id="A0A6J1WPC8"/>
<dbReference type="Pfam" id="PF00650">
    <property type="entry name" value="CRAL_TRIO"/>
    <property type="match status" value="1"/>
</dbReference>
<dbReference type="InterPro" id="IPR036273">
    <property type="entry name" value="CRAL/TRIO_N_dom_sf"/>
</dbReference>
<dbReference type="GO" id="GO:1902936">
    <property type="term" value="F:phosphatidylinositol bisphosphate binding"/>
    <property type="evidence" value="ECO:0007669"/>
    <property type="project" value="TreeGrafter"/>
</dbReference>
<dbReference type="InterPro" id="IPR036865">
    <property type="entry name" value="CRAL-TRIO_dom_sf"/>
</dbReference>
<protein>
    <submittedName>
        <fullName evidence="3">Alpha-tocopherol transfer protein-like</fullName>
    </submittedName>
</protein>
<dbReference type="KEGG" id="gmw:113516628"/>